<dbReference type="PANTHER" id="PTHR46494">
    <property type="entry name" value="CORA FAMILY METAL ION TRANSPORTER (EUROFUNG)"/>
    <property type="match status" value="1"/>
</dbReference>
<dbReference type="InterPro" id="IPR045863">
    <property type="entry name" value="CorA_TM1_TM2"/>
</dbReference>
<dbReference type="AlphaFoldDB" id="A0A3N4KMQ4"/>
<dbReference type="SUPFAM" id="SSF144083">
    <property type="entry name" value="Magnesium transport protein CorA, transmembrane region"/>
    <property type="match status" value="1"/>
</dbReference>
<evidence type="ECO:0000313" key="7">
    <source>
        <dbReference type="EMBL" id="RPB11873.1"/>
    </source>
</evidence>
<keyword evidence="2 6" id="KW-0812">Transmembrane</keyword>
<feature type="compositionally biased region" description="Basic and acidic residues" evidence="5">
    <location>
        <begin position="263"/>
        <end position="275"/>
    </location>
</feature>
<evidence type="ECO:0000256" key="3">
    <source>
        <dbReference type="ARBA" id="ARBA00022989"/>
    </source>
</evidence>
<evidence type="ECO:0000256" key="6">
    <source>
        <dbReference type="SAM" id="Phobius"/>
    </source>
</evidence>
<dbReference type="InterPro" id="IPR002523">
    <property type="entry name" value="MgTranspt_CorA/ZnTranspt_ZntB"/>
</dbReference>
<comment type="subcellular location">
    <subcellularLocation>
        <location evidence="1">Cell membrane</location>
        <topology evidence="1">Multi-pass membrane protein</topology>
    </subcellularLocation>
</comment>
<dbReference type="InParanoid" id="A0A3N4KMQ4"/>
<keyword evidence="3 6" id="KW-1133">Transmembrane helix</keyword>
<feature type="region of interest" description="Disordered" evidence="5">
    <location>
        <begin position="1"/>
        <end position="35"/>
    </location>
</feature>
<feature type="compositionally biased region" description="Acidic residues" evidence="5">
    <location>
        <begin position="244"/>
        <end position="262"/>
    </location>
</feature>
<dbReference type="STRING" id="1392247.A0A3N4KMQ4"/>
<keyword evidence="4 6" id="KW-0472">Membrane</keyword>
<evidence type="ECO:0000256" key="4">
    <source>
        <dbReference type="ARBA" id="ARBA00023136"/>
    </source>
</evidence>
<evidence type="ECO:0000256" key="1">
    <source>
        <dbReference type="ARBA" id="ARBA00004651"/>
    </source>
</evidence>
<gene>
    <name evidence="7" type="ORF">P167DRAFT_523694</name>
</gene>
<feature type="compositionally biased region" description="Polar residues" evidence="5">
    <location>
        <begin position="7"/>
        <end position="17"/>
    </location>
</feature>
<keyword evidence="8" id="KW-1185">Reference proteome</keyword>
<feature type="region of interest" description="Disordered" evidence="5">
    <location>
        <begin position="447"/>
        <end position="474"/>
    </location>
</feature>
<name>A0A3N4KMQ4_9PEZI</name>
<feature type="transmembrane region" description="Helical" evidence="6">
    <location>
        <begin position="570"/>
        <end position="590"/>
    </location>
</feature>
<dbReference type="GO" id="GO:0005886">
    <property type="term" value="C:plasma membrane"/>
    <property type="evidence" value="ECO:0007669"/>
    <property type="project" value="UniProtKB-SubCell"/>
</dbReference>
<sequence>MMAGTAAHSTGIQLSNLAPSPRPANRPSNSQPTHQYYDSFPTLCSKFRDLDTDGVYEECKAAVMNEATRNFIIDFGGAAEEGGAAWCTLDLDDSPATVEAVKGLLGKERPRELRTRWINIFSPHTQQPLVRAIAQHYGLSSRHTSALMAPPQRVETVQKKPVQHQQQMLERLRNSLHRGRDVENAAQDTNEATRLAGGNVPPGRAGQGYMDLVSSVWHWHAVEWGGRFMCIGFNLLHQIPEEDEVSSAENGEDTDYEDEWEWSGDKDGKASMDKGENYPQGKRLWSWLVLCDDGTVIALHEPTGKVSVDQMKLIRKNMFTVFRSLSQSPKAQDEAKNSYDLNSGLEEMPFRRIHTKGDKREDVDSAPSLLFYYLFDDWYSSLGLVVGRGYPYSIHMSNLRQEMQRNPKLSHISRLHRLARQLATLKRMYETKKIIIDNVLYRQENSLSNRSSSQLQPPPTPPDPHDPAPTLGDPNILGVPLSPTAIAKFERLRDRVKLYALGEIEDCLAEKTELISMTFNLLAMRESQAVERLSRVAIFLTKFTFLFLPLTLITGYFSMQLKDMDDYTQAHFWAASGIFVALMILILYMVGKSTDTLETGVIWKSVKEMWFPCLGRKKKKKKGGKGGRRSY</sequence>
<protein>
    <recommendedName>
        <fullName evidence="9">Cora-domain-containing protein</fullName>
    </recommendedName>
</protein>
<dbReference type="GO" id="GO:0015087">
    <property type="term" value="F:cobalt ion transmembrane transporter activity"/>
    <property type="evidence" value="ECO:0007669"/>
    <property type="project" value="TreeGrafter"/>
</dbReference>
<evidence type="ECO:0008006" key="9">
    <source>
        <dbReference type="Google" id="ProtNLM"/>
    </source>
</evidence>
<dbReference type="EMBL" id="ML119132">
    <property type="protein sequence ID" value="RPB11873.1"/>
    <property type="molecule type" value="Genomic_DNA"/>
</dbReference>
<dbReference type="Proteomes" id="UP000277580">
    <property type="component" value="Unassembled WGS sequence"/>
</dbReference>
<dbReference type="GO" id="GO:0000287">
    <property type="term" value="F:magnesium ion binding"/>
    <property type="evidence" value="ECO:0007669"/>
    <property type="project" value="TreeGrafter"/>
</dbReference>
<evidence type="ECO:0000256" key="5">
    <source>
        <dbReference type="SAM" id="MobiDB-lite"/>
    </source>
</evidence>
<evidence type="ECO:0000313" key="8">
    <source>
        <dbReference type="Proteomes" id="UP000277580"/>
    </source>
</evidence>
<feature type="region of interest" description="Disordered" evidence="5">
    <location>
        <begin position="244"/>
        <end position="275"/>
    </location>
</feature>
<dbReference type="PANTHER" id="PTHR46494:SF1">
    <property type="entry name" value="CORA FAMILY METAL ION TRANSPORTER (EUROFUNG)"/>
    <property type="match status" value="1"/>
</dbReference>
<dbReference type="OrthoDB" id="5430812at2759"/>
<proteinExistence type="predicted"/>
<accession>A0A3N4KMQ4</accession>
<reference evidence="7 8" key="1">
    <citation type="journal article" date="2018" name="Nat. Ecol. Evol.">
        <title>Pezizomycetes genomes reveal the molecular basis of ectomycorrhizal truffle lifestyle.</title>
        <authorList>
            <person name="Murat C."/>
            <person name="Payen T."/>
            <person name="Noel B."/>
            <person name="Kuo A."/>
            <person name="Morin E."/>
            <person name="Chen J."/>
            <person name="Kohler A."/>
            <person name="Krizsan K."/>
            <person name="Balestrini R."/>
            <person name="Da Silva C."/>
            <person name="Montanini B."/>
            <person name="Hainaut M."/>
            <person name="Levati E."/>
            <person name="Barry K.W."/>
            <person name="Belfiori B."/>
            <person name="Cichocki N."/>
            <person name="Clum A."/>
            <person name="Dockter R.B."/>
            <person name="Fauchery L."/>
            <person name="Guy J."/>
            <person name="Iotti M."/>
            <person name="Le Tacon F."/>
            <person name="Lindquist E.A."/>
            <person name="Lipzen A."/>
            <person name="Malagnac F."/>
            <person name="Mello A."/>
            <person name="Molinier V."/>
            <person name="Miyauchi S."/>
            <person name="Poulain J."/>
            <person name="Riccioni C."/>
            <person name="Rubini A."/>
            <person name="Sitrit Y."/>
            <person name="Splivallo R."/>
            <person name="Traeger S."/>
            <person name="Wang M."/>
            <person name="Zifcakova L."/>
            <person name="Wipf D."/>
            <person name="Zambonelli A."/>
            <person name="Paolocci F."/>
            <person name="Nowrousian M."/>
            <person name="Ottonello S."/>
            <person name="Baldrian P."/>
            <person name="Spatafora J.W."/>
            <person name="Henrissat B."/>
            <person name="Nagy L.G."/>
            <person name="Aury J.M."/>
            <person name="Wincker P."/>
            <person name="Grigoriev I.V."/>
            <person name="Bonfante P."/>
            <person name="Martin F.M."/>
        </authorList>
    </citation>
    <scope>NUCLEOTIDE SEQUENCE [LARGE SCALE GENOMIC DNA]</scope>
    <source>
        <strain evidence="7 8">CCBAS932</strain>
    </source>
</reference>
<feature type="transmembrane region" description="Helical" evidence="6">
    <location>
        <begin position="536"/>
        <end position="558"/>
    </location>
</feature>
<organism evidence="7 8">
    <name type="scientific">Morchella conica CCBAS932</name>
    <dbReference type="NCBI Taxonomy" id="1392247"/>
    <lineage>
        <taxon>Eukaryota</taxon>
        <taxon>Fungi</taxon>
        <taxon>Dikarya</taxon>
        <taxon>Ascomycota</taxon>
        <taxon>Pezizomycotina</taxon>
        <taxon>Pezizomycetes</taxon>
        <taxon>Pezizales</taxon>
        <taxon>Morchellaceae</taxon>
        <taxon>Morchella</taxon>
    </lineage>
</organism>
<dbReference type="GO" id="GO:0015095">
    <property type="term" value="F:magnesium ion transmembrane transporter activity"/>
    <property type="evidence" value="ECO:0007669"/>
    <property type="project" value="TreeGrafter"/>
</dbReference>
<dbReference type="GO" id="GO:0050897">
    <property type="term" value="F:cobalt ion binding"/>
    <property type="evidence" value="ECO:0007669"/>
    <property type="project" value="TreeGrafter"/>
</dbReference>
<evidence type="ECO:0000256" key="2">
    <source>
        <dbReference type="ARBA" id="ARBA00022692"/>
    </source>
</evidence>
<dbReference type="Gene3D" id="1.20.58.340">
    <property type="entry name" value="Magnesium transport protein CorA, transmembrane region"/>
    <property type="match status" value="1"/>
</dbReference>
<dbReference type="Pfam" id="PF01544">
    <property type="entry name" value="CorA"/>
    <property type="match status" value="1"/>
</dbReference>